<evidence type="ECO:0000256" key="1">
    <source>
        <dbReference type="SAM" id="MobiDB-lite"/>
    </source>
</evidence>
<proteinExistence type="predicted"/>
<name>A0A4R4XJ85_9ACTN</name>
<organism evidence="2 3">
    <name type="scientific">Kribbella turkmenica</name>
    <dbReference type="NCBI Taxonomy" id="2530375"/>
    <lineage>
        <taxon>Bacteria</taxon>
        <taxon>Bacillati</taxon>
        <taxon>Actinomycetota</taxon>
        <taxon>Actinomycetes</taxon>
        <taxon>Propionibacteriales</taxon>
        <taxon>Kribbellaceae</taxon>
        <taxon>Kribbella</taxon>
    </lineage>
</organism>
<gene>
    <name evidence="2" type="ORF">E1218_00130</name>
</gene>
<dbReference type="Proteomes" id="UP000295172">
    <property type="component" value="Unassembled WGS sequence"/>
</dbReference>
<accession>A0A4R4XJ85</accession>
<reference evidence="2 3" key="1">
    <citation type="submission" date="2019-02" db="EMBL/GenBank/DDBJ databases">
        <title>Draft genome sequences of novel Actinobacteria.</title>
        <authorList>
            <person name="Sahin N."/>
            <person name="Ay H."/>
            <person name="Saygin H."/>
        </authorList>
    </citation>
    <scope>NUCLEOTIDE SEQUENCE [LARGE SCALE GENOMIC DNA]</scope>
    <source>
        <strain evidence="2 3">16K104</strain>
    </source>
</reference>
<dbReference type="AlphaFoldDB" id="A0A4R4XJ85"/>
<sequence>MNPLRGKTMLASAMARVRVRTGGGPLTGSGSPPGAEAVDGPQPSSSVAGTWCARTDAGAPGDYRTSSATAGSGDFRAPDDAGGGSGSEATAPRVEPTPYSLVGW</sequence>
<feature type="region of interest" description="Disordered" evidence="1">
    <location>
        <begin position="18"/>
        <end position="104"/>
    </location>
</feature>
<dbReference type="EMBL" id="SMKR01000001">
    <property type="protein sequence ID" value="TDD30759.1"/>
    <property type="molecule type" value="Genomic_DNA"/>
</dbReference>
<protein>
    <submittedName>
        <fullName evidence="2">Uncharacterized protein</fullName>
    </submittedName>
</protein>
<dbReference type="RefSeq" id="WP_132314866.1">
    <property type="nucleotide sequence ID" value="NZ_SMKR01000001.1"/>
</dbReference>
<evidence type="ECO:0000313" key="2">
    <source>
        <dbReference type="EMBL" id="TDD30759.1"/>
    </source>
</evidence>
<keyword evidence="3" id="KW-1185">Reference proteome</keyword>
<comment type="caution">
    <text evidence="2">The sequence shown here is derived from an EMBL/GenBank/DDBJ whole genome shotgun (WGS) entry which is preliminary data.</text>
</comment>
<evidence type="ECO:0000313" key="3">
    <source>
        <dbReference type="Proteomes" id="UP000295172"/>
    </source>
</evidence>